<accession>M4NTY4</accession>
<dbReference type="Proteomes" id="UP000011859">
    <property type="component" value="Chromosome"/>
</dbReference>
<keyword evidence="2" id="KW-1185">Reference proteome</keyword>
<dbReference type="PATRIC" id="fig|666685.9.peg.3601"/>
<dbReference type="KEGG" id="rhd:R2APBS1_3875"/>
<proteinExistence type="predicted"/>
<dbReference type="STRING" id="666685.R2APBS1_3875"/>
<evidence type="ECO:0000313" key="1">
    <source>
        <dbReference type="EMBL" id="AGG90926.1"/>
    </source>
</evidence>
<gene>
    <name evidence="1" type="ORF">R2APBS1_3875</name>
</gene>
<reference evidence="1 2" key="1">
    <citation type="submission" date="2012-04" db="EMBL/GenBank/DDBJ databases">
        <title>Complete genome of Rhodanobacter sp. 2APBS1.</title>
        <authorList>
            <consortium name="US DOE Joint Genome Institute"/>
            <person name="Huntemann M."/>
            <person name="Wei C.-L."/>
            <person name="Han J."/>
            <person name="Detter J.C."/>
            <person name="Han C."/>
            <person name="Tapia R."/>
            <person name="Munk A.C.C."/>
            <person name="Chen A."/>
            <person name="Krypides N."/>
            <person name="Mavromatis K."/>
            <person name="Markowitz V."/>
            <person name="Szeto E."/>
            <person name="Ivanova N."/>
            <person name="Mikhailova N."/>
            <person name="Ovchinnikova G."/>
            <person name="Pagani I."/>
            <person name="Pati A."/>
            <person name="Goodwin L."/>
            <person name="Peters L."/>
            <person name="Pitluck S."/>
            <person name="Woyke T."/>
            <person name="Prakash O."/>
            <person name="Elkins J."/>
            <person name="Brown S."/>
            <person name="Palumbo A."/>
            <person name="Hemme C."/>
            <person name="Zhou J."/>
            <person name="Watson D."/>
            <person name="Jardine P."/>
            <person name="Kostka J."/>
            <person name="Green S."/>
        </authorList>
    </citation>
    <scope>NUCLEOTIDE SEQUENCE [LARGE SCALE GENOMIC DNA]</scope>
    <source>
        <strain evidence="1 2">2APBS1</strain>
    </source>
</reference>
<dbReference type="OrthoDB" id="5959529at2"/>
<protein>
    <submittedName>
        <fullName evidence="1">Uncharacterized protein</fullName>
    </submittedName>
</protein>
<organism evidence="1 2">
    <name type="scientific">Rhodanobacter denitrificans</name>
    <dbReference type="NCBI Taxonomy" id="666685"/>
    <lineage>
        <taxon>Bacteria</taxon>
        <taxon>Pseudomonadati</taxon>
        <taxon>Pseudomonadota</taxon>
        <taxon>Gammaproteobacteria</taxon>
        <taxon>Lysobacterales</taxon>
        <taxon>Rhodanobacteraceae</taxon>
        <taxon>Rhodanobacter</taxon>
    </lineage>
</organism>
<dbReference type="AlphaFoldDB" id="I4WGY7"/>
<evidence type="ECO:0000313" key="2">
    <source>
        <dbReference type="Proteomes" id="UP000011859"/>
    </source>
</evidence>
<dbReference type="RefSeq" id="WP_007514440.1">
    <property type="nucleotide sequence ID" value="NC_020541.1"/>
</dbReference>
<name>I4WGY7_9GAMM</name>
<sequence length="118" mass="13150">MPLRLVDDDLDLSLDIAMSWSSREALGIQLERCLSTGTNAPFESRLITSLASILDDDLQPPTQSQVSYALSIAKALAISLPGEALKYKGTMKQFLSRYAPVFREHRWKYSTSAQVQQS</sequence>
<accession>I4WGY7</accession>
<dbReference type="EMBL" id="CP003470">
    <property type="protein sequence ID" value="AGG90926.1"/>
    <property type="molecule type" value="Genomic_DNA"/>
</dbReference>
<dbReference type="HOGENOM" id="CLU_170186_0_0_6"/>